<dbReference type="InterPro" id="IPR011013">
    <property type="entry name" value="Gal_mutarotase_sf_dom"/>
</dbReference>
<dbReference type="UniPathway" id="UPA00242"/>
<dbReference type="Pfam" id="PF01263">
    <property type="entry name" value="Aldose_epim"/>
    <property type="match status" value="1"/>
</dbReference>
<dbReference type="GO" id="GO:0004034">
    <property type="term" value="F:aldose 1-epimerase activity"/>
    <property type="evidence" value="ECO:0007669"/>
    <property type="project" value="UniProtKB-EC"/>
</dbReference>
<evidence type="ECO:0000256" key="7">
    <source>
        <dbReference type="ARBA" id="ARBA00023277"/>
    </source>
</evidence>
<dbReference type="RefSeq" id="WP_145086519.1">
    <property type="nucleotide sequence ID" value="NZ_CP036298.1"/>
</dbReference>
<evidence type="ECO:0000256" key="4">
    <source>
        <dbReference type="ARBA" id="ARBA00013185"/>
    </source>
</evidence>
<dbReference type="InterPro" id="IPR014718">
    <property type="entry name" value="GH-type_carb-bd"/>
</dbReference>
<dbReference type="PIRSF" id="PIRSF005096">
    <property type="entry name" value="GALM"/>
    <property type="match status" value="1"/>
</dbReference>
<evidence type="ECO:0000256" key="9">
    <source>
        <dbReference type="PIRSR" id="PIRSR005096-1"/>
    </source>
</evidence>
<evidence type="ECO:0000256" key="3">
    <source>
        <dbReference type="ARBA" id="ARBA00006206"/>
    </source>
</evidence>
<keyword evidence="7 8" id="KW-0119">Carbohydrate metabolism</keyword>
<evidence type="ECO:0000256" key="1">
    <source>
        <dbReference type="ARBA" id="ARBA00001614"/>
    </source>
</evidence>
<reference evidence="12 13" key="1">
    <citation type="submission" date="2019-02" db="EMBL/GenBank/DDBJ databases">
        <title>Deep-cultivation of Planctomycetes and their phenomic and genomic characterization uncovers novel biology.</title>
        <authorList>
            <person name="Wiegand S."/>
            <person name="Jogler M."/>
            <person name="Boedeker C."/>
            <person name="Pinto D."/>
            <person name="Vollmers J."/>
            <person name="Rivas-Marin E."/>
            <person name="Kohn T."/>
            <person name="Peeters S.H."/>
            <person name="Heuer A."/>
            <person name="Rast P."/>
            <person name="Oberbeckmann S."/>
            <person name="Bunk B."/>
            <person name="Jeske O."/>
            <person name="Meyerdierks A."/>
            <person name="Storesund J.E."/>
            <person name="Kallscheuer N."/>
            <person name="Luecker S."/>
            <person name="Lage O.M."/>
            <person name="Pohl T."/>
            <person name="Merkel B.J."/>
            <person name="Hornburger P."/>
            <person name="Mueller R.-W."/>
            <person name="Bruemmer F."/>
            <person name="Labrenz M."/>
            <person name="Spormann A.M."/>
            <person name="Op den Camp H."/>
            <person name="Overmann J."/>
            <person name="Amann R."/>
            <person name="Jetten M.S.M."/>
            <person name="Mascher T."/>
            <person name="Medema M.H."/>
            <person name="Devos D.P."/>
            <person name="Kaster A.-K."/>
            <person name="Ovreas L."/>
            <person name="Rohde M."/>
            <person name="Galperin M.Y."/>
            <person name="Jogler C."/>
        </authorList>
    </citation>
    <scope>NUCLEOTIDE SEQUENCE [LARGE SCALE GENOMIC DNA]</scope>
    <source>
        <strain evidence="12 13">Q31a</strain>
    </source>
</reference>
<evidence type="ECO:0000256" key="5">
    <source>
        <dbReference type="ARBA" id="ARBA00014165"/>
    </source>
</evidence>
<dbReference type="PROSITE" id="PS00545">
    <property type="entry name" value="ALDOSE_1_EPIMERASE"/>
    <property type="match status" value="1"/>
</dbReference>
<evidence type="ECO:0000256" key="6">
    <source>
        <dbReference type="ARBA" id="ARBA00023235"/>
    </source>
</evidence>
<dbReference type="EMBL" id="CP036298">
    <property type="protein sequence ID" value="QDV28099.1"/>
    <property type="molecule type" value="Genomic_DNA"/>
</dbReference>
<dbReference type="Proteomes" id="UP000318017">
    <property type="component" value="Chromosome"/>
</dbReference>
<dbReference type="CDD" id="cd09019">
    <property type="entry name" value="galactose_mutarotase_like"/>
    <property type="match status" value="1"/>
</dbReference>
<evidence type="ECO:0000256" key="10">
    <source>
        <dbReference type="PIRSR" id="PIRSR005096-2"/>
    </source>
</evidence>
<keyword evidence="6 8" id="KW-0413">Isomerase</keyword>
<name>A0A518GHM6_9BACT</name>
<dbReference type="PANTHER" id="PTHR10091">
    <property type="entry name" value="ALDOSE-1-EPIMERASE"/>
    <property type="match status" value="1"/>
</dbReference>
<dbReference type="InterPro" id="IPR047215">
    <property type="entry name" value="Galactose_mutarotase-like"/>
</dbReference>
<gene>
    <name evidence="12" type="primary">mro_2</name>
    <name evidence="12" type="ORF">Q31a_64940</name>
</gene>
<dbReference type="EC" id="5.1.3.3" evidence="4 8"/>
<dbReference type="GO" id="GO:0030246">
    <property type="term" value="F:carbohydrate binding"/>
    <property type="evidence" value="ECO:0007669"/>
    <property type="project" value="InterPro"/>
</dbReference>
<dbReference type="AlphaFoldDB" id="A0A518GHM6"/>
<accession>A0A518GHM6</accession>
<evidence type="ECO:0000256" key="8">
    <source>
        <dbReference type="PIRNR" id="PIRNR005096"/>
    </source>
</evidence>
<organism evidence="12 13">
    <name type="scientific">Aureliella helgolandensis</name>
    <dbReference type="NCBI Taxonomy" id="2527968"/>
    <lineage>
        <taxon>Bacteria</taxon>
        <taxon>Pseudomonadati</taxon>
        <taxon>Planctomycetota</taxon>
        <taxon>Planctomycetia</taxon>
        <taxon>Pirellulales</taxon>
        <taxon>Pirellulaceae</taxon>
        <taxon>Aureliella</taxon>
    </lineage>
</organism>
<dbReference type="KEGG" id="ahel:Q31a_64940"/>
<dbReference type="InterPro" id="IPR018052">
    <property type="entry name" value="Ald1_epimerase_CS"/>
</dbReference>
<protein>
    <recommendedName>
        <fullName evidence="5 8">Aldose 1-epimerase</fullName>
        <ecNumber evidence="4 8">5.1.3.3</ecNumber>
    </recommendedName>
</protein>
<feature type="active site" description="Proton acceptor" evidence="9">
    <location>
        <position position="305"/>
    </location>
</feature>
<proteinExistence type="inferred from homology"/>
<evidence type="ECO:0000313" key="12">
    <source>
        <dbReference type="EMBL" id="QDV28099.1"/>
    </source>
</evidence>
<feature type="binding site" evidence="11">
    <location>
        <begin position="80"/>
        <end position="81"/>
    </location>
    <ligand>
        <name>beta-D-galactose</name>
        <dbReference type="ChEBI" id="CHEBI:27667"/>
    </ligand>
</feature>
<evidence type="ECO:0000313" key="13">
    <source>
        <dbReference type="Proteomes" id="UP000318017"/>
    </source>
</evidence>
<feature type="binding site" evidence="10">
    <location>
        <position position="248"/>
    </location>
    <ligand>
        <name>beta-D-galactose</name>
        <dbReference type="ChEBI" id="CHEBI:27667"/>
    </ligand>
</feature>
<dbReference type="OrthoDB" id="9779408at2"/>
<comment type="similarity">
    <text evidence="3 8">Belongs to the aldose epimerase family.</text>
</comment>
<sequence>MAVARTSFGSTPDGTAVELFTLTNSRGNIIKLTNYGAILVSVEVPDRCGQLQNVNLGYSTLAGYLERHPYLGSTVGRFCNRIASGRFSLDGQEYSLAVNNGPNHLHGGLEGFDRMVWGAEVIEASDRSSVRLTHVSTDGDEGYPGTLTVTVEYTWSDADELSFAFRATTDRSTVLNLTNHSYWNLAGAGTGDVLAHVLQLNCEKYLDVDETLIPTGQILPVAESVLDFRSPRALGERIAQLPDTKGYDHCFVVDGAPGTMRSVGNAVDPASGRMMEVLTTQPGVQLYTGNHLDGVHEPHGGFCLETQHYPDSPNQPHFPTTRLDPGMVFEQTTIHRFSTKSE</sequence>
<keyword evidence="13" id="KW-1185">Reference proteome</keyword>
<dbReference type="NCBIfam" id="NF008277">
    <property type="entry name" value="PRK11055.1"/>
    <property type="match status" value="1"/>
</dbReference>
<dbReference type="GO" id="GO:0006006">
    <property type="term" value="P:glucose metabolic process"/>
    <property type="evidence" value="ECO:0007669"/>
    <property type="project" value="TreeGrafter"/>
</dbReference>
<evidence type="ECO:0000256" key="2">
    <source>
        <dbReference type="ARBA" id="ARBA00005028"/>
    </source>
</evidence>
<dbReference type="GO" id="GO:0033499">
    <property type="term" value="P:galactose catabolic process via UDP-galactose, Leloir pathway"/>
    <property type="evidence" value="ECO:0007669"/>
    <property type="project" value="TreeGrafter"/>
</dbReference>
<feature type="binding site" evidence="11">
    <location>
        <begin position="180"/>
        <end position="182"/>
    </location>
    <ligand>
        <name>beta-D-galactose</name>
        <dbReference type="ChEBI" id="CHEBI:27667"/>
    </ligand>
</feature>
<dbReference type="SUPFAM" id="SSF74650">
    <property type="entry name" value="Galactose mutarotase-like"/>
    <property type="match status" value="1"/>
</dbReference>
<dbReference type="PANTHER" id="PTHR10091:SF0">
    <property type="entry name" value="GALACTOSE MUTAROTASE"/>
    <property type="match status" value="1"/>
</dbReference>
<comment type="pathway">
    <text evidence="2 8">Carbohydrate metabolism; hexose metabolism.</text>
</comment>
<feature type="active site" description="Proton donor" evidence="9">
    <location>
        <position position="180"/>
    </location>
</feature>
<evidence type="ECO:0000256" key="11">
    <source>
        <dbReference type="PIRSR" id="PIRSR005096-3"/>
    </source>
</evidence>
<dbReference type="InterPro" id="IPR015443">
    <property type="entry name" value="Aldose_1-epimerase"/>
</dbReference>
<comment type="catalytic activity">
    <reaction evidence="1 8">
        <text>alpha-D-glucose = beta-D-glucose</text>
        <dbReference type="Rhea" id="RHEA:10264"/>
        <dbReference type="ChEBI" id="CHEBI:15903"/>
        <dbReference type="ChEBI" id="CHEBI:17925"/>
        <dbReference type="EC" id="5.1.3.3"/>
    </reaction>
</comment>
<dbReference type="InterPro" id="IPR008183">
    <property type="entry name" value="Aldose_1/G6P_1-epimerase"/>
</dbReference>
<dbReference type="GO" id="GO:0005737">
    <property type="term" value="C:cytoplasm"/>
    <property type="evidence" value="ECO:0007669"/>
    <property type="project" value="TreeGrafter"/>
</dbReference>
<dbReference type="Gene3D" id="2.70.98.10">
    <property type="match status" value="1"/>
</dbReference>